<gene>
    <name evidence="3" type="ORF">BOKJ2_LOCUS8421</name>
</gene>
<dbReference type="Pfam" id="PF01138">
    <property type="entry name" value="RNase_PH"/>
    <property type="match status" value="1"/>
</dbReference>
<dbReference type="GO" id="GO:0016075">
    <property type="term" value="P:rRNA catabolic process"/>
    <property type="evidence" value="ECO:0007669"/>
    <property type="project" value="TreeGrafter"/>
</dbReference>
<dbReference type="GO" id="GO:0034475">
    <property type="term" value="P:U4 snRNA 3'-end processing"/>
    <property type="evidence" value="ECO:0007669"/>
    <property type="project" value="TreeGrafter"/>
</dbReference>
<feature type="domain" description="Exoribonuclease phosphorolytic" evidence="2">
    <location>
        <begin position="29"/>
        <end position="155"/>
    </location>
</feature>
<dbReference type="PANTHER" id="PTHR11953:SF0">
    <property type="entry name" value="EXOSOME COMPLEX COMPONENT RRP41"/>
    <property type="match status" value="1"/>
</dbReference>
<dbReference type="GO" id="GO:0071051">
    <property type="term" value="P:poly(A)-dependent snoRNA 3'-end processing"/>
    <property type="evidence" value="ECO:0007669"/>
    <property type="project" value="TreeGrafter"/>
</dbReference>
<dbReference type="Proteomes" id="UP000783686">
    <property type="component" value="Unassembled WGS sequence"/>
</dbReference>
<accession>A0A811KVB9</accession>
<dbReference type="GO" id="GO:0003723">
    <property type="term" value="F:RNA binding"/>
    <property type="evidence" value="ECO:0007669"/>
    <property type="project" value="TreeGrafter"/>
</dbReference>
<comment type="caution">
    <text evidence="3">The sequence shown here is derived from an EMBL/GenBank/DDBJ whole genome shotgun (WGS) entry which is preliminary data.</text>
</comment>
<evidence type="ECO:0000256" key="1">
    <source>
        <dbReference type="ARBA" id="ARBA00006678"/>
    </source>
</evidence>
<proteinExistence type="inferred from homology"/>
<evidence type="ECO:0000259" key="2">
    <source>
        <dbReference type="Pfam" id="PF01138"/>
    </source>
</evidence>
<dbReference type="EMBL" id="CAJFCW020000004">
    <property type="protein sequence ID" value="CAG9112480.1"/>
    <property type="molecule type" value="Genomic_DNA"/>
</dbReference>
<dbReference type="GO" id="GO:0000177">
    <property type="term" value="C:cytoplasmic exosome (RNase complex)"/>
    <property type="evidence" value="ECO:0007669"/>
    <property type="project" value="TreeGrafter"/>
</dbReference>
<organism evidence="3 4">
    <name type="scientific">Bursaphelenchus okinawaensis</name>
    <dbReference type="NCBI Taxonomy" id="465554"/>
    <lineage>
        <taxon>Eukaryota</taxon>
        <taxon>Metazoa</taxon>
        <taxon>Ecdysozoa</taxon>
        <taxon>Nematoda</taxon>
        <taxon>Chromadorea</taxon>
        <taxon>Rhabditida</taxon>
        <taxon>Tylenchina</taxon>
        <taxon>Tylenchomorpha</taxon>
        <taxon>Aphelenchoidea</taxon>
        <taxon>Aphelenchoididae</taxon>
        <taxon>Bursaphelenchus</taxon>
    </lineage>
</organism>
<reference evidence="3" key="1">
    <citation type="submission" date="2020-09" db="EMBL/GenBank/DDBJ databases">
        <authorList>
            <person name="Kikuchi T."/>
        </authorList>
    </citation>
    <scope>NUCLEOTIDE SEQUENCE</scope>
    <source>
        <strain evidence="3">SH1</strain>
    </source>
</reference>
<dbReference type="InterPro" id="IPR001247">
    <property type="entry name" value="ExoRNase_PH_dom1"/>
</dbReference>
<dbReference type="GO" id="GO:0000176">
    <property type="term" value="C:nuclear exosome (RNase complex)"/>
    <property type="evidence" value="ECO:0007669"/>
    <property type="project" value="TreeGrafter"/>
</dbReference>
<dbReference type="PANTHER" id="PTHR11953">
    <property type="entry name" value="EXOSOME COMPLEX COMPONENT"/>
    <property type="match status" value="1"/>
</dbReference>
<protein>
    <recommendedName>
        <fullName evidence="2">Exoribonuclease phosphorolytic domain-containing protein</fullName>
    </recommendedName>
</protein>
<dbReference type="Gene3D" id="3.30.230.70">
    <property type="entry name" value="GHMP Kinase, N-terminal domain"/>
    <property type="match status" value="1"/>
</dbReference>
<dbReference type="GO" id="GO:0005730">
    <property type="term" value="C:nucleolus"/>
    <property type="evidence" value="ECO:0007669"/>
    <property type="project" value="TreeGrafter"/>
</dbReference>
<comment type="similarity">
    <text evidence="1">Belongs to the RNase PH family.</text>
</comment>
<evidence type="ECO:0000313" key="4">
    <source>
        <dbReference type="Proteomes" id="UP000614601"/>
    </source>
</evidence>
<name>A0A811KVB9_9BILA</name>
<dbReference type="EMBL" id="CAJFDH010000004">
    <property type="protein sequence ID" value="CAD5219392.1"/>
    <property type="molecule type" value="Genomic_DNA"/>
</dbReference>
<keyword evidence="4" id="KW-1185">Reference proteome</keyword>
<dbReference type="OrthoDB" id="27298at2759"/>
<dbReference type="Proteomes" id="UP000614601">
    <property type="component" value="Unassembled WGS sequence"/>
</dbReference>
<evidence type="ECO:0000313" key="3">
    <source>
        <dbReference type="EMBL" id="CAD5219392.1"/>
    </source>
</evidence>
<dbReference type="AlphaFoldDB" id="A0A811KVB9"/>
<dbReference type="InterPro" id="IPR027408">
    <property type="entry name" value="PNPase/RNase_PH_dom_sf"/>
</dbReference>
<dbReference type="InterPro" id="IPR050080">
    <property type="entry name" value="RNase_PH"/>
</dbReference>
<sequence length="292" mass="32517">MKMEVDIAPVQSASVKTVNIRPDGRGPNDFRPFKFAWNVMEHADGSCYYEQGNAKVLCSVFGPLQRFKMRKLDDAAVLRCHLYTSKLSGSDRRRMKARSDKETHSVLESALSSVILLEHYPRTRIDIVFRIIQSDGNNIAVCLNAANFALMDAGVYMKGLLTVAACSYANDNVVVDVCDLDQQESNGVVLVGSINGKQEMSFLDVRGCFPKLIFKDIIKAALAANAFLDDLFARETMAGLKNVYIEKDQSEAINMSSLKIRDTVVKDKAGITFEDYDLAFKQLVLSNSEDEE</sequence>
<dbReference type="GO" id="GO:0071028">
    <property type="term" value="P:nuclear mRNA surveillance"/>
    <property type="evidence" value="ECO:0007669"/>
    <property type="project" value="TreeGrafter"/>
</dbReference>
<dbReference type="InterPro" id="IPR020568">
    <property type="entry name" value="Ribosomal_Su5_D2-typ_SF"/>
</dbReference>
<dbReference type="SUPFAM" id="SSF54211">
    <property type="entry name" value="Ribosomal protein S5 domain 2-like"/>
    <property type="match status" value="1"/>
</dbReference>